<feature type="compositionally biased region" description="Basic and acidic residues" evidence="2">
    <location>
        <begin position="449"/>
        <end position="467"/>
    </location>
</feature>
<feature type="region of interest" description="Disordered" evidence="2">
    <location>
        <begin position="425"/>
        <end position="508"/>
    </location>
</feature>
<dbReference type="GO" id="GO:0004867">
    <property type="term" value="F:serine-type endopeptidase inhibitor activity"/>
    <property type="evidence" value="ECO:0007669"/>
    <property type="project" value="InterPro"/>
</dbReference>
<feature type="signal peptide" evidence="3">
    <location>
        <begin position="1"/>
        <end position="36"/>
    </location>
</feature>
<feature type="compositionally biased region" description="Polar residues" evidence="2">
    <location>
        <begin position="486"/>
        <end position="495"/>
    </location>
</feature>
<dbReference type="GO" id="GO:0051918">
    <property type="term" value="P:negative regulation of fibrinolysis"/>
    <property type="evidence" value="ECO:0007669"/>
    <property type="project" value="InterPro"/>
</dbReference>
<dbReference type="InterPro" id="IPR023796">
    <property type="entry name" value="Serpin_dom"/>
</dbReference>
<evidence type="ECO:0000256" key="1">
    <source>
        <dbReference type="RuleBase" id="RU000411"/>
    </source>
</evidence>
<feature type="compositionally biased region" description="Basic and acidic residues" evidence="2">
    <location>
        <begin position="496"/>
        <end position="508"/>
    </location>
</feature>
<feature type="chain" id="PRO_5042272010" evidence="3">
    <location>
        <begin position="37"/>
        <end position="984"/>
    </location>
</feature>
<feature type="domain" description="Serpin" evidence="4">
    <location>
        <begin position="83"/>
        <end position="422"/>
    </location>
</feature>
<proteinExistence type="inferred from homology"/>
<gene>
    <name evidence="5" type="ORF">AKAME5_001919900</name>
</gene>
<dbReference type="SMART" id="SM00093">
    <property type="entry name" value="SERPIN"/>
    <property type="match status" value="2"/>
</dbReference>
<keyword evidence="3" id="KW-0732">Signal</keyword>
<comment type="caution">
    <text evidence="5">The sequence shown here is derived from an EMBL/GenBank/DDBJ whole genome shotgun (WGS) entry which is preliminary data.</text>
</comment>
<dbReference type="EMBL" id="BRZM01000121">
    <property type="protein sequence ID" value="GLD67874.1"/>
    <property type="molecule type" value="Genomic_DNA"/>
</dbReference>
<protein>
    <submittedName>
        <fullName evidence="5">Pigment epithelium-derived factor</fullName>
    </submittedName>
</protein>
<dbReference type="AlphaFoldDB" id="A0AAD3REV8"/>
<evidence type="ECO:0000259" key="4">
    <source>
        <dbReference type="SMART" id="SM00093"/>
    </source>
</evidence>
<feature type="domain" description="Serpin" evidence="4">
    <location>
        <begin position="633"/>
        <end position="979"/>
    </location>
</feature>
<dbReference type="GO" id="GO:0005615">
    <property type="term" value="C:extracellular space"/>
    <property type="evidence" value="ECO:0007669"/>
    <property type="project" value="InterPro"/>
</dbReference>
<dbReference type="InterPro" id="IPR033833">
    <property type="entry name" value="Alpha2AP_serpin_dom"/>
</dbReference>
<dbReference type="InterPro" id="IPR023795">
    <property type="entry name" value="Serpin_CS"/>
</dbReference>
<evidence type="ECO:0000256" key="2">
    <source>
        <dbReference type="SAM" id="MobiDB-lite"/>
    </source>
</evidence>
<dbReference type="Pfam" id="PF00079">
    <property type="entry name" value="Serpin"/>
    <property type="match status" value="2"/>
</dbReference>
<dbReference type="CDD" id="cd02053">
    <property type="entry name" value="serpinF2_A2AP"/>
    <property type="match status" value="1"/>
</dbReference>
<organism evidence="5 6">
    <name type="scientific">Lates japonicus</name>
    <name type="common">Japanese lates</name>
    <dbReference type="NCBI Taxonomy" id="270547"/>
    <lineage>
        <taxon>Eukaryota</taxon>
        <taxon>Metazoa</taxon>
        <taxon>Chordata</taxon>
        <taxon>Craniata</taxon>
        <taxon>Vertebrata</taxon>
        <taxon>Euteleostomi</taxon>
        <taxon>Actinopterygii</taxon>
        <taxon>Neopterygii</taxon>
        <taxon>Teleostei</taxon>
        <taxon>Neoteleostei</taxon>
        <taxon>Acanthomorphata</taxon>
        <taxon>Carangaria</taxon>
        <taxon>Carangaria incertae sedis</taxon>
        <taxon>Centropomidae</taxon>
        <taxon>Lates</taxon>
    </lineage>
</organism>
<dbReference type="InterPro" id="IPR042178">
    <property type="entry name" value="Serpin_sf_1"/>
</dbReference>
<dbReference type="SUPFAM" id="SSF56574">
    <property type="entry name" value="Serpins"/>
    <property type="match status" value="2"/>
</dbReference>
<feature type="compositionally biased region" description="Basic and acidic residues" evidence="2">
    <location>
        <begin position="551"/>
        <end position="576"/>
    </location>
</feature>
<evidence type="ECO:0000313" key="6">
    <source>
        <dbReference type="Proteomes" id="UP001279410"/>
    </source>
</evidence>
<sequence length="984" mass="108933">MVKPGGSRSDTGQAGCLEMKLCLLLLLFCLCHLGLTEDPSPGAPDVFDPVDEDEETEDALHSCRAFSSEEHQAIGGTIERLGLQLLENLPIGPQQPNVILSPLSLAFALAQLTLGARNETEKLLLKSLRAHSLPCYHHILGSLVPHFRNTSLDVATRMYLRPGFEVKLSFVEDSLARYQSRPVPLVSVEEVNQWVENVTNGHIPNFLESIPHDVVLMLMNAVYFKGEWQTRFDPQATSKGAFYLDSQNSVSVDMMKSAQYPLRLLDDPELEAQVASFPFKGNTSFLIVLPLPGRANVSSMLPKLNISDLYRRLPQEKTMQVNLPKVKLQYRQELQEALTKMGLGSLFSGPDLSGISDQPLRVSSVRHASTVELSEEGVEASATTVVTSMRSVSLFSVNSPFLFALIDDTSLTPLFMGIVTNPAPDNNPMLNDDPHGNSTMGDQPVTDSPGERDTDKHSDRLCSKTESVEDSGLQTCSNPAGEEEQLQSVNGLETKTQGKEISKPDDSFHSPEISCFCSTRAPPTLCWQQPDARRGGRRARRRLQGEASIHLQREREGERERERERERESRSDVDRAEERMKRTTFLLVFGVVLSFCHAQSETGGEETGGEEEHVELFTTPATKMGAATSDFGYNLFRALASRESATNIFLAPITVSAALTQLSMGGSEQAERQLYRALRYHTLQDPQLHTTLKDLLASVKAPGKGLSTAARIYLARRLRLKQDFFSLVEQQYGVRPKALLGGNRDMKEINDWVSQETGGKVQHFLAKALPRNSAVNTVSAAYFKGKWVTRFSQSGVMENFQVDGGSPVRISMMQQDNYPVKMGADSDLSCTIAQIQMQDDISMFIFLPDDVTSNMTLLEESLTAEFVQDLSMTLLPAQVSLTLPTLKLSYSTDLLPLLNDLGLAEWLETPDLEKISGQAAKLSSVNHKVVMETAPEGNQYPSTTLTPSHLLYRVDRPFLYLIRDEASGALLFIGRVVNPKDLSI</sequence>
<dbReference type="PANTHER" id="PTHR11461">
    <property type="entry name" value="SERINE PROTEASE INHIBITOR, SERPIN"/>
    <property type="match status" value="1"/>
</dbReference>
<dbReference type="InterPro" id="IPR042185">
    <property type="entry name" value="Serpin_sf_2"/>
</dbReference>
<dbReference type="InterPro" id="IPR036186">
    <property type="entry name" value="Serpin_sf"/>
</dbReference>
<comment type="similarity">
    <text evidence="1">Belongs to the serpin family.</text>
</comment>
<keyword evidence="6" id="KW-1185">Reference proteome</keyword>
<dbReference type="Gene3D" id="2.30.39.10">
    <property type="entry name" value="Alpha-1-antitrypsin, domain 1"/>
    <property type="match status" value="2"/>
</dbReference>
<evidence type="ECO:0000256" key="3">
    <source>
        <dbReference type="SAM" id="SignalP"/>
    </source>
</evidence>
<dbReference type="PROSITE" id="PS00284">
    <property type="entry name" value="SERPIN"/>
    <property type="match status" value="2"/>
</dbReference>
<accession>A0AAD3REV8</accession>
<dbReference type="Proteomes" id="UP001279410">
    <property type="component" value="Unassembled WGS sequence"/>
</dbReference>
<evidence type="ECO:0000313" key="5">
    <source>
        <dbReference type="EMBL" id="GLD67874.1"/>
    </source>
</evidence>
<dbReference type="Gene3D" id="3.30.497.10">
    <property type="entry name" value="Antithrombin, subunit I, domain 2"/>
    <property type="match status" value="2"/>
</dbReference>
<reference evidence="5" key="1">
    <citation type="submission" date="2022-08" db="EMBL/GenBank/DDBJ databases">
        <title>Genome sequencing of akame (Lates japonicus).</title>
        <authorList>
            <person name="Hashiguchi Y."/>
            <person name="Takahashi H."/>
        </authorList>
    </citation>
    <scope>NUCLEOTIDE SEQUENCE</scope>
    <source>
        <strain evidence="5">Kochi</strain>
    </source>
</reference>
<feature type="region of interest" description="Disordered" evidence="2">
    <location>
        <begin position="528"/>
        <end position="576"/>
    </location>
</feature>
<dbReference type="PANTHER" id="PTHR11461:SF20">
    <property type="entry name" value="ALPHA-2-ANTIPLASMIN"/>
    <property type="match status" value="1"/>
</dbReference>
<dbReference type="InterPro" id="IPR000215">
    <property type="entry name" value="Serpin_fam"/>
</dbReference>
<name>A0AAD3REV8_LATJO</name>